<sequence>MRHLLALGIKFVIVTFVLVLVLTLIFDVAFVPTLLISLALTALSYALGDIMIFLNASSPENQSTRNGIATLIDFVMAFLAIWLLGWLLTGQNIEMVTPALMAAVILSVSEWFFHLYVDRFVVPEYNNVSAVRR</sequence>
<evidence type="ECO:0000313" key="3">
    <source>
        <dbReference type="Proteomes" id="UP000003052"/>
    </source>
</evidence>
<proteinExistence type="predicted"/>
<dbReference type="AlphaFoldDB" id="E7RG49"/>
<feature type="transmembrane region" description="Helical" evidence="1">
    <location>
        <begin position="34"/>
        <end position="56"/>
    </location>
</feature>
<dbReference type="Proteomes" id="UP000003052">
    <property type="component" value="Unassembled WGS sequence"/>
</dbReference>
<evidence type="ECO:0000256" key="1">
    <source>
        <dbReference type="SAM" id="Phobius"/>
    </source>
</evidence>
<reference evidence="2 3" key="1">
    <citation type="journal article" date="2011" name="J. Bacteriol.">
        <title>The Draft Genome of Planococcus donghaensis MPA1U2 Reveals Nonsporulation Pathways Controlled by a Conserved Spo0A Regulon.</title>
        <authorList>
            <person name="Pearson M.D."/>
            <person name="Noller H.F."/>
        </authorList>
    </citation>
    <scope>NUCLEOTIDE SEQUENCE [LARGE SCALE GENOMIC DNA]</scope>
    <source>
        <strain evidence="2 3">MPA1U2</strain>
    </source>
</reference>
<feature type="transmembrane region" description="Helical" evidence="1">
    <location>
        <begin position="95"/>
        <end position="117"/>
    </location>
</feature>
<organism evidence="2 3">
    <name type="scientific">Planococcus donghaensis MPA1U2</name>
    <dbReference type="NCBI Taxonomy" id="933115"/>
    <lineage>
        <taxon>Bacteria</taxon>
        <taxon>Bacillati</taxon>
        <taxon>Bacillota</taxon>
        <taxon>Bacilli</taxon>
        <taxon>Bacillales</taxon>
        <taxon>Caryophanaceae</taxon>
        <taxon>Planococcus</taxon>
    </lineage>
</organism>
<comment type="caution">
    <text evidence="2">The sequence shown here is derived from an EMBL/GenBank/DDBJ whole genome shotgun (WGS) entry which is preliminary data.</text>
</comment>
<keyword evidence="1" id="KW-1133">Transmembrane helix</keyword>
<evidence type="ECO:0000313" key="2">
    <source>
        <dbReference type="EMBL" id="EGA90056.1"/>
    </source>
</evidence>
<dbReference type="Pfam" id="PF10710">
    <property type="entry name" value="DUF2512"/>
    <property type="match status" value="1"/>
</dbReference>
<name>E7RG49_9BACL</name>
<dbReference type="OrthoDB" id="2111682at2"/>
<feature type="transmembrane region" description="Helical" evidence="1">
    <location>
        <begin position="68"/>
        <end position="89"/>
    </location>
</feature>
<keyword evidence="1" id="KW-0812">Transmembrane</keyword>
<feature type="transmembrane region" description="Helical" evidence="1">
    <location>
        <begin position="7"/>
        <end position="28"/>
    </location>
</feature>
<keyword evidence="1" id="KW-0472">Membrane</keyword>
<dbReference type="RefSeq" id="WP_008430210.1">
    <property type="nucleotide sequence ID" value="NZ_AEPB01000025.1"/>
</dbReference>
<dbReference type="EMBL" id="AEPB01000025">
    <property type="protein sequence ID" value="EGA90056.1"/>
    <property type="molecule type" value="Genomic_DNA"/>
</dbReference>
<gene>
    <name evidence="2" type="ORF">GPDM_07235</name>
</gene>
<dbReference type="eggNOG" id="ENOG5032Z7G">
    <property type="taxonomic scope" value="Bacteria"/>
</dbReference>
<dbReference type="InterPro" id="IPR019649">
    <property type="entry name" value="DUF2512"/>
</dbReference>
<accession>E7RG49</accession>
<protein>
    <recommendedName>
        <fullName evidence="4">Integral inner membrane protein</fullName>
    </recommendedName>
</protein>
<evidence type="ECO:0008006" key="4">
    <source>
        <dbReference type="Google" id="ProtNLM"/>
    </source>
</evidence>